<feature type="compositionally biased region" description="Basic and acidic residues" evidence="1">
    <location>
        <begin position="8"/>
        <end position="26"/>
    </location>
</feature>
<proteinExistence type="predicted"/>
<evidence type="ECO:0000313" key="2">
    <source>
        <dbReference type="EMBL" id="MCE8022733.1"/>
    </source>
</evidence>
<keyword evidence="3" id="KW-1185">Reference proteome</keyword>
<dbReference type="Proteomes" id="UP001320272">
    <property type="component" value="Unassembled WGS sequence"/>
</dbReference>
<evidence type="ECO:0008006" key="4">
    <source>
        <dbReference type="Google" id="ProtNLM"/>
    </source>
</evidence>
<feature type="region of interest" description="Disordered" evidence="1">
    <location>
        <begin position="1"/>
        <end position="66"/>
    </location>
</feature>
<protein>
    <recommendedName>
        <fullName evidence="4">DEAD/DEAH box helicase</fullName>
    </recommendedName>
</protein>
<evidence type="ECO:0000313" key="3">
    <source>
        <dbReference type="Proteomes" id="UP001320272"/>
    </source>
</evidence>
<dbReference type="RefSeq" id="WP_234252472.1">
    <property type="nucleotide sequence ID" value="NZ_JABFTV010000001.1"/>
</dbReference>
<dbReference type="EMBL" id="JABFTV010000001">
    <property type="protein sequence ID" value="MCE8022733.1"/>
    <property type="molecule type" value="Genomic_DNA"/>
</dbReference>
<name>A0ABS9AMA2_9GAMM</name>
<reference evidence="2 3" key="1">
    <citation type="journal article" date="2021" name="Front. Microbiol.">
        <title>Aerobic Denitrification and Heterotrophic Sulfur Oxidation in the Genus Halomonas Revealed by Six Novel Species Characterizations and Genome-Based Analysis.</title>
        <authorList>
            <person name="Wang L."/>
            <person name="Shao Z."/>
        </authorList>
    </citation>
    <scope>NUCLEOTIDE SEQUENCE [LARGE SCALE GENOMIC DNA]</scope>
    <source>
        <strain evidence="2 3">MCCC 1A11058</strain>
    </source>
</reference>
<accession>A0ABS9AMA2</accession>
<sequence length="939" mass="106263">MTFGNKNKFKELREAEKKRREAEQNRRKLVARFANRKPPPVRSELTHAPESPKQPPEKKKLPPQPAVISRVKNSLIDLFRDDEVEPSVPSSALVGLADLYLHAAEHRTRHIALVWPATLKTLTLVHALATLVRWHEGDKQGVRGILFPIKANVFNLLNHIHFDRAEVLRIANELAEVQSYSNSRVKRSMPEKDAFFYSLSECSLPTLEGESFHPTIGELLPHFLATPDFTEWKSCSDRLLALIRAKLVKRTHAKSLKELHCVNIGDPMTAPDALFALDGRMSEEELRRAARALAKTTPPEVVLVPVTRTVRFEAPSWRGRIARFCMMLEEVFHAKPPGVVIVTDEPHAAYKLKSELWKRNDKREPDRRWRTPHEFKICGFPNTVASEGLLSAGTREVLHPMPREFNVYIVDADITKVANGLMRIANVTPGGREAAKPLADAASYLSRIAVLPCGVRHLSEYLAGADVAERTRVAFDWPTYIGAIYEFDRCVGVGENRPALMECVEKGSRLFENYYEATPFAHKLTELVANVVTGKRRAVAVVFTSALYRRLAERFLAEYDQYPAGTTFNTFSDRIYLITASHLEEHLSGLEGSTLVFAGLNENCLRLLLTDDRVPAHSVVLLTQRAGQFLRASLKPIVENFLEFKSFKPRIESLLRQLKDLPDDSSVLSTGDYVLPTFRVELSSDASSCSKGIDLDSWAIRLDNGVTQYRRDSSEVYVYDPASEYSSERGFRICQVKSLEVGDKLFVMSGELREMVEQALSDAGVFIQTDKTFEAALRSYHEQVQKRLAEWFPGRTLSEKARALRKEMLTIDPRLEESLPTEQAMRHWINLGESSNTPFEKLRPQAPQSEATFKAFAEALGFSSLEVAYQWQRVIMAVRNSRRLDGRHVSDIYSYMLLQPESAMANSNIKRQTLMQLFDKAREDVATVELVGPVKESKT</sequence>
<comment type="caution">
    <text evidence="2">The sequence shown here is derived from an EMBL/GenBank/DDBJ whole genome shotgun (WGS) entry which is preliminary data.</text>
</comment>
<gene>
    <name evidence="2" type="ORF">HOP59_01105</name>
</gene>
<evidence type="ECO:0000256" key="1">
    <source>
        <dbReference type="SAM" id="MobiDB-lite"/>
    </source>
</evidence>
<organism evidence="2 3">
    <name type="scientific">Billgrantia aerodenitrificans</name>
    <dbReference type="NCBI Taxonomy" id="2733483"/>
    <lineage>
        <taxon>Bacteria</taxon>
        <taxon>Pseudomonadati</taxon>
        <taxon>Pseudomonadota</taxon>
        <taxon>Gammaproteobacteria</taxon>
        <taxon>Oceanospirillales</taxon>
        <taxon>Halomonadaceae</taxon>
        <taxon>Billgrantia</taxon>
    </lineage>
</organism>